<proteinExistence type="predicted"/>
<sequence>MSNEISRNFPHPLVPAKAGTQPHWIPACAGMSGAKPMHRIQRRTP</sequence>
<reference evidence="2 3" key="1">
    <citation type="submission" date="2020-08" db="EMBL/GenBank/DDBJ databases">
        <title>Genomic Encyclopedia of Type Strains, Phase IV (KMG-IV): sequencing the most valuable type-strain genomes for metagenomic binning, comparative biology and taxonomic classification.</title>
        <authorList>
            <person name="Goeker M."/>
        </authorList>
    </citation>
    <scope>NUCLEOTIDE SEQUENCE [LARGE SCALE GENOMIC DNA]</scope>
    <source>
        <strain evidence="2 3">DSM 17498</strain>
    </source>
</reference>
<accession>A0A840N2Q9</accession>
<dbReference type="EMBL" id="JACHIJ010000008">
    <property type="protein sequence ID" value="MBB5054749.1"/>
    <property type="molecule type" value="Genomic_DNA"/>
</dbReference>
<evidence type="ECO:0000313" key="3">
    <source>
        <dbReference type="Proteomes" id="UP000521227"/>
    </source>
</evidence>
<feature type="compositionally biased region" description="Basic residues" evidence="1">
    <location>
        <begin position="36"/>
        <end position="45"/>
    </location>
</feature>
<dbReference type="AlphaFoldDB" id="A0A840N2Q9"/>
<name>A0A840N2Q9_9BRAD</name>
<protein>
    <submittedName>
        <fullName evidence="2">Uncharacterized protein</fullName>
    </submittedName>
</protein>
<evidence type="ECO:0000313" key="2">
    <source>
        <dbReference type="EMBL" id="MBB5054749.1"/>
    </source>
</evidence>
<evidence type="ECO:0000256" key="1">
    <source>
        <dbReference type="SAM" id="MobiDB-lite"/>
    </source>
</evidence>
<gene>
    <name evidence="2" type="ORF">HNQ36_004756</name>
</gene>
<dbReference type="Proteomes" id="UP000521227">
    <property type="component" value="Unassembled WGS sequence"/>
</dbReference>
<comment type="caution">
    <text evidence="2">The sequence shown here is derived from an EMBL/GenBank/DDBJ whole genome shotgun (WGS) entry which is preliminary data.</text>
</comment>
<organism evidence="2 3">
    <name type="scientific">Afipia massiliensis</name>
    <dbReference type="NCBI Taxonomy" id="211460"/>
    <lineage>
        <taxon>Bacteria</taxon>
        <taxon>Pseudomonadati</taxon>
        <taxon>Pseudomonadota</taxon>
        <taxon>Alphaproteobacteria</taxon>
        <taxon>Hyphomicrobiales</taxon>
        <taxon>Nitrobacteraceae</taxon>
        <taxon>Afipia</taxon>
    </lineage>
</organism>
<feature type="region of interest" description="Disordered" evidence="1">
    <location>
        <begin position="1"/>
        <end position="45"/>
    </location>
</feature>